<protein>
    <submittedName>
        <fullName evidence="2">Uncharacterized protein</fullName>
    </submittedName>
</protein>
<evidence type="ECO:0000313" key="3">
    <source>
        <dbReference type="Proteomes" id="UP000694404"/>
    </source>
</evidence>
<reference evidence="2" key="2">
    <citation type="submission" date="2025-09" db="UniProtKB">
        <authorList>
            <consortium name="Ensembl"/>
        </authorList>
    </citation>
    <scope>IDENTIFICATION</scope>
</reference>
<name>A0A8C0H7V8_CHEAB</name>
<feature type="region of interest" description="Disordered" evidence="1">
    <location>
        <begin position="1"/>
        <end position="20"/>
    </location>
</feature>
<keyword evidence="3" id="KW-1185">Reference proteome</keyword>
<sequence>VGDRQGPSTHTGCPGGGRLWQPGRVKKQKCTFESGQELQKAAVHLLSCHQNLNDLLLEVRQLAVLNFPVISWDYNSGVVGSQSSAQPRILSHC</sequence>
<feature type="compositionally biased region" description="Polar residues" evidence="1">
    <location>
        <begin position="1"/>
        <end position="11"/>
    </location>
</feature>
<evidence type="ECO:0000256" key="1">
    <source>
        <dbReference type="SAM" id="MobiDB-lite"/>
    </source>
</evidence>
<organism evidence="2 3">
    <name type="scientific">Chelonoidis abingdonii</name>
    <name type="common">Abingdon island giant tortoise</name>
    <name type="synonym">Testudo abingdonii</name>
    <dbReference type="NCBI Taxonomy" id="106734"/>
    <lineage>
        <taxon>Eukaryota</taxon>
        <taxon>Metazoa</taxon>
        <taxon>Chordata</taxon>
        <taxon>Craniata</taxon>
        <taxon>Vertebrata</taxon>
        <taxon>Euteleostomi</taxon>
        <taxon>Archelosauria</taxon>
        <taxon>Testudinata</taxon>
        <taxon>Testudines</taxon>
        <taxon>Cryptodira</taxon>
        <taxon>Durocryptodira</taxon>
        <taxon>Testudinoidea</taxon>
        <taxon>Testudinidae</taxon>
        <taxon>Chelonoidis</taxon>
    </lineage>
</organism>
<evidence type="ECO:0000313" key="2">
    <source>
        <dbReference type="Ensembl" id="ENSCABP00000019543.1"/>
    </source>
</evidence>
<accession>A0A8C0H7V8</accession>
<proteinExistence type="predicted"/>
<dbReference type="Proteomes" id="UP000694404">
    <property type="component" value="Unplaced"/>
</dbReference>
<reference evidence="2" key="1">
    <citation type="submission" date="2025-08" db="UniProtKB">
        <authorList>
            <consortium name="Ensembl"/>
        </authorList>
    </citation>
    <scope>IDENTIFICATION</scope>
</reference>
<dbReference type="AlphaFoldDB" id="A0A8C0H7V8"/>
<dbReference type="Ensembl" id="ENSCABT00000021419.1">
    <property type="protein sequence ID" value="ENSCABP00000019543.1"/>
    <property type="gene ID" value="ENSCABG00000014432.1"/>
</dbReference>